<evidence type="ECO:0000313" key="1">
    <source>
        <dbReference type="EMBL" id="MCV3273365.1"/>
    </source>
</evidence>
<dbReference type="Proteomes" id="UP001208690">
    <property type="component" value="Unassembled WGS sequence"/>
</dbReference>
<keyword evidence="2" id="KW-1185">Reference proteome</keyword>
<organism evidence="1 2">
    <name type="scientific">Roseobacter sinensis</name>
    <dbReference type="NCBI Taxonomy" id="2931391"/>
    <lineage>
        <taxon>Bacteria</taxon>
        <taxon>Pseudomonadati</taxon>
        <taxon>Pseudomonadota</taxon>
        <taxon>Alphaproteobacteria</taxon>
        <taxon>Rhodobacterales</taxon>
        <taxon>Roseobacteraceae</taxon>
        <taxon>Roseobacter</taxon>
    </lineage>
</organism>
<evidence type="ECO:0000313" key="2">
    <source>
        <dbReference type="Proteomes" id="UP001208690"/>
    </source>
</evidence>
<dbReference type="InterPro" id="IPR015943">
    <property type="entry name" value="WD40/YVTN_repeat-like_dom_sf"/>
</dbReference>
<accession>A0ABT3BIK4</accession>
<name>A0ABT3BIK4_9RHOB</name>
<comment type="caution">
    <text evidence="1">The sequence shown here is derived from an EMBL/GenBank/DDBJ whole genome shotgun (WGS) entry which is preliminary data.</text>
</comment>
<dbReference type="PANTHER" id="PTHR43739">
    <property type="entry name" value="XYLOGLUCANASE (EUROFUNG)"/>
    <property type="match status" value="1"/>
</dbReference>
<proteinExistence type="predicted"/>
<dbReference type="EMBL" id="JALIEB010000014">
    <property type="protein sequence ID" value="MCV3273365.1"/>
    <property type="molecule type" value="Genomic_DNA"/>
</dbReference>
<dbReference type="Gene3D" id="2.130.10.10">
    <property type="entry name" value="YVTN repeat-like/Quinoprotein amine dehydrogenase"/>
    <property type="match status" value="1"/>
</dbReference>
<protein>
    <submittedName>
        <fullName evidence="1">Exo-alpha-sialidase</fullName>
    </submittedName>
</protein>
<dbReference type="SUPFAM" id="SSF110296">
    <property type="entry name" value="Oligoxyloglucan reducing end-specific cellobiohydrolase"/>
    <property type="match status" value="1"/>
</dbReference>
<gene>
    <name evidence="1" type="ORF">MUB52_18180</name>
</gene>
<reference evidence="1 2" key="1">
    <citation type="submission" date="2022-04" db="EMBL/GenBank/DDBJ databases">
        <title>Roseobacter sp. WL0113 is a bacterium isolated from neritic sediment.</title>
        <authorList>
            <person name="Wang L."/>
            <person name="He W."/>
            <person name="Zhang D.-F."/>
        </authorList>
    </citation>
    <scope>NUCLEOTIDE SEQUENCE [LARGE SCALE GENOMIC DNA]</scope>
    <source>
        <strain evidence="1 2">WL0113</strain>
    </source>
</reference>
<dbReference type="PANTHER" id="PTHR43739:SF5">
    <property type="entry name" value="EXO-ALPHA-SIALIDASE"/>
    <property type="match status" value="1"/>
</dbReference>
<dbReference type="InterPro" id="IPR052025">
    <property type="entry name" value="Xyloglucanase_GH74"/>
</dbReference>
<dbReference type="RefSeq" id="WP_263845590.1">
    <property type="nucleotide sequence ID" value="NZ_JALIEB010000014.1"/>
</dbReference>
<sequence>MPETELTILVGTTKGAFLLRPESAKGQWAISGPFCDGWPINHLASDPDTGTIWAGGGGDWSGAGVWRSEDGGETWDVTRLTTGEMDTWAANDPEFAKMIGWTESELPFGDRFSQIWSLHHAGGTLYAGTKPANLLASEDGGKTWERLGSLTEHESADTWNPGAAGLVLHTIVSDPENSRKLWVGISAAGVFATEDGGKSWERRNRLSNAQECGHHDHPAAPRDGETGHCVHNIMRAKGAEDLLYQQNHHGVWRSSDGGRSWDDITNGLPSTFGFPIRVHPRDPETIWTLPLNGDSIGRFPPDAAAAVWRSRDGGESWEALRAGLPQEGCYFTVLRQAMAGDTCDPAGIYFGTNSGSVFASHDEGDSWDEIARHLPTILGVEVMARS</sequence>
<dbReference type="CDD" id="cd15482">
    <property type="entry name" value="Sialidase_non-viral"/>
    <property type="match status" value="1"/>
</dbReference>